<keyword evidence="2" id="KW-1185">Reference proteome</keyword>
<reference evidence="1 2" key="1">
    <citation type="submission" date="2021-06" db="EMBL/GenBank/DDBJ databases">
        <authorList>
            <person name="Palmer J.M."/>
        </authorList>
    </citation>
    <scope>NUCLEOTIDE SEQUENCE [LARGE SCALE GENOMIC DNA]</scope>
    <source>
        <strain evidence="1 2">AS_MEX2019</strain>
        <tissue evidence="1">Muscle</tissue>
    </source>
</reference>
<comment type="caution">
    <text evidence="1">The sequence shown here is derived from an EMBL/GenBank/DDBJ whole genome shotgun (WGS) entry which is preliminary data.</text>
</comment>
<proteinExistence type="predicted"/>
<gene>
    <name evidence="1" type="ORF">AMECASPLE_038616</name>
</gene>
<organism evidence="1 2">
    <name type="scientific">Ameca splendens</name>
    <dbReference type="NCBI Taxonomy" id="208324"/>
    <lineage>
        <taxon>Eukaryota</taxon>
        <taxon>Metazoa</taxon>
        <taxon>Chordata</taxon>
        <taxon>Craniata</taxon>
        <taxon>Vertebrata</taxon>
        <taxon>Euteleostomi</taxon>
        <taxon>Actinopterygii</taxon>
        <taxon>Neopterygii</taxon>
        <taxon>Teleostei</taxon>
        <taxon>Neoteleostei</taxon>
        <taxon>Acanthomorphata</taxon>
        <taxon>Ovalentaria</taxon>
        <taxon>Atherinomorphae</taxon>
        <taxon>Cyprinodontiformes</taxon>
        <taxon>Goodeidae</taxon>
        <taxon>Ameca</taxon>
    </lineage>
</organism>
<evidence type="ECO:0000313" key="1">
    <source>
        <dbReference type="EMBL" id="MEQ2289968.1"/>
    </source>
</evidence>
<evidence type="ECO:0000313" key="2">
    <source>
        <dbReference type="Proteomes" id="UP001469553"/>
    </source>
</evidence>
<sequence>MSILNCMVLGPTAMDFNIKLRYGHFWNFQNKLHITRLSAQLRRGKGGSRGLPTMPLPAYKAPPFHKSLSHAAFQRNRLGGKQSALRSFAGKRQIQLDPRSHTIIDHMQS</sequence>
<accession>A0ABV0Y8T8</accession>
<dbReference type="Proteomes" id="UP001469553">
    <property type="component" value="Unassembled WGS sequence"/>
</dbReference>
<name>A0ABV0Y8T8_9TELE</name>
<dbReference type="EMBL" id="JAHRIP010026069">
    <property type="protein sequence ID" value="MEQ2289968.1"/>
    <property type="molecule type" value="Genomic_DNA"/>
</dbReference>
<protein>
    <submittedName>
        <fullName evidence="1">Uncharacterized protein</fullName>
    </submittedName>
</protein>